<protein>
    <submittedName>
        <fullName evidence="1">Uncharacterized protein</fullName>
    </submittedName>
</protein>
<accession>A0A4Z1PSR4</accession>
<gene>
    <name evidence="1" type="ORF">E6O75_ATG00800</name>
</gene>
<evidence type="ECO:0000313" key="1">
    <source>
        <dbReference type="EMBL" id="TID26307.1"/>
    </source>
</evidence>
<reference evidence="1 2" key="1">
    <citation type="submission" date="2019-04" db="EMBL/GenBank/DDBJ databases">
        <title>High contiguity whole genome sequence and gene annotation resource for two Venturia nashicola isolates.</title>
        <authorList>
            <person name="Prokchorchik M."/>
            <person name="Won K."/>
            <person name="Lee Y."/>
            <person name="Choi E.D."/>
            <person name="Segonzac C."/>
            <person name="Sohn K.H."/>
        </authorList>
    </citation>
    <scope>NUCLEOTIDE SEQUENCE [LARGE SCALE GENOMIC DNA]</scope>
    <source>
        <strain evidence="1 2">PRI2</strain>
    </source>
</reference>
<sequence>MALGVLRQDPRLTWTQVAKVGEELFGRLSANIHHYADDEYMVDLEQWSTAVLEGKILKAMKPIIPAAVPGQPREDIDWVAERKRYA</sequence>
<dbReference type="EMBL" id="SNSC02000002">
    <property type="protein sequence ID" value="TID26307.1"/>
    <property type="molecule type" value="Genomic_DNA"/>
</dbReference>
<comment type="caution">
    <text evidence="1">The sequence shown here is derived from an EMBL/GenBank/DDBJ whole genome shotgun (WGS) entry which is preliminary data.</text>
</comment>
<dbReference type="AlphaFoldDB" id="A0A4Z1PSR4"/>
<dbReference type="Proteomes" id="UP000298493">
    <property type="component" value="Unassembled WGS sequence"/>
</dbReference>
<name>A0A4Z1PSR4_9PEZI</name>
<evidence type="ECO:0000313" key="2">
    <source>
        <dbReference type="Proteomes" id="UP000298493"/>
    </source>
</evidence>
<dbReference type="OrthoDB" id="4142077at2759"/>
<keyword evidence="2" id="KW-1185">Reference proteome</keyword>
<organism evidence="1 2">
    <name type="scientific">Venturia nashicola</name>
    <dbReference type="NCBI Taxonomy" id="86259"/>
    <lineage>
        <taxon>Eukaryota</taxon>
        <taxon>Fungi</taxon>
        <taxon>Dikarya</taxon>
        <taxon>Ascomycota</taxon>
        <taxon>Pezizomycotina</taxon>
        <taxon>Dothideomycetes</taxon>
        <taxon>Pleosporomycetidae</taxon>
        <taxon>Venturiales</taxon>
        <taxon>Venturiaceae</taxon>
        <taxon>Venturia</taxon>
    </lineage>
</organism>
<proteinExistence type="predicted"/>